<keyword evidence="6" id="KW-0572">Peptidoglycan-anchor</keyword>
<feature type="domain" description="SDR-like Ig" evidence="10">
    <location>
        <begin position="2"/>
        <end position="58"/>
    </location>
</feature>
<evidence type="ECO:0000313" key="12">
    <source>
        <dbReference type="Proteomes" id="UP000016637"/>
    </source>
</evidence>
<dbReference type="SUPFAM" id="SSF49478">
    <property type="entry name" value="Cna protein B-type domain"/>
    <property type="match status" value="4"/>
</dbReference>
<dbReference type="RefSeq" id="WP_021753509.1">
    <property type="nucleotide sequence ID" value="NZ_KI271870.1"/>
</dbReference>
<comment type="subcellular location">
    <subcellularLocation>
        <location evidence="1">Secreted</location>
        <location evidence="1">Cell wall</location>
        <topology evidence="1">Peptidoglycan-anchor</topology>
    </subcellularLocation>
</comment>
<keyword evidence="3" id="KW-0134">Cell wall</keyword>
<dbReference type="InterPro" id="IPR041033">
    <property type="entry name" value="SpaA_PFL_dom_1"/>
</dbReference>
<accession>U2S5S8</accession>
<evidence type="ECO:0000313" key="11">
    <source>
        <dbReference type="EMBL" id="ERK58132.1"/>
    </source>
</evidence>
<evidence type="ECO:0000256" key="1">
    <source>
        <dbReference type="ARBA" id="ARBA00004168"/>
    </source>
</evidence>
<feature type="domain" description="CNA-B" evidence="8">
    <location>
        <begin position="521"/>
        <end position="552"/>
    </location>
</feature>
<feature type="domain" description="SpaA-like prealbumin fold" evidence="9">
    <location>
        <begin position="246"/>
        <end position="318"/>
    </location>
</feature>
<dbReference type="Pfam" id="PF17802">
    <property type="entry name" value="SpaA"/>
    <property type="match status" value="1"/>
</dbReference>
<evidence type="ECO:0000259" key="8">
    <source>
        <dbReference type="Pfam" id="PF05738"/>
    </source>
</evidence>
<sequence>IDFEVKDADGNLVANAVIDSATKTITLTYTDYPEKHSGVKGELFFYSRVDETKVKQEKDINLKFTISNDVTISAGTLHYKGPNKKVDTTVDKTGVQDAKDKSLFHYTVAVNRSATDLKNVVLKDRLGDDIYKVNVLKDTIKVYEVEWFWDTDKAYWNYRNQKDVTDTYKGKVTMDADQKGFSLELGNIGKKGYMVTYDIKADYTPADGEVFTNKAILKHSGTEKYEMKFDLRYLAAGGKAEGYVYSINLLKKDKNGGQALKGAEFQVTRDATGQVIGKFTTDDNGKISITKLLKDNYTIKETKAPNGYKLDPTEIKIGPNDFGSDKSITKEVLNEKDKTKICGTKTWDDNNNQDGKRPTKIKVKLLADGKEVASKEVTEQDGWKYSFDNLDKYKDGKEVNYTIDEEVVEFYEKAIDGFNLTNKHVPEKTKVEGLKTWNDNNNQDGKRPTKIKVKLLADGKEVATKEVTEQDGWKYSFDNLDKYNKGKEIKYTIDEEVVAGYTKEINGYNLKNNYTPEIVNIAGAKTWDDNNNQDGKRPSKIKVKLLADGKEVASK</sequence>
<reference evidence="11 12" key="1">
    <citation type="submission" date="2013-08" db="EMBL/GenBank/DDBJ databases">
        <authorList>
            <person name="Weinstock G."/>
            <person name="Sodergren E."/>
            <person name="Wylie T."/>
            <person name="Fulton L."/>
            <person name="Fulton R."/>
            <person name="Fronick C."/>
            <person name="O'Laughlin M."/>
            <person name="Godfrey J."/>
            <person name="Miner T."/>
            <person name="Herter B."/>
            <person name="Appelbaum E."/>
            <person name="Cordes M."/>
            <person name="Lek S."/>
            <person name="Wollam A."/>
            <person name="Pepin K.H."/>
            <person name="Palsikar V.B."/>
            <person name="Mitreva M."/>
            <person name="Wilson R.K."/>
        </authorList>
    </citation>
    <scope>NUCLEOTIDE SEQUENCE [LARGE SCALE GENOMIC DNA]</scope>
    <source>
        <strain evidence="11 12">ATCC 700627</strain>
    </source>
</reference>
<keyword evidence="11" id="KW-0176">Collagen</keyword>
<dbReference type="Gene3D" id="2.60.40.1140">
    <property type="entry name" value="Collagen-binding surface protein Cna, B-type domain"/>
    <property type="match status" value="3"/>
</dbReference>
<evidence type="ECO:0000259" key="9">
    <source>
        <dbReference type="Pfam" id="PF17802"/>
    </source>
</evidence>
<dbReference type="GO" id="GO:0007155">
    <property type="term" value="P:cell adhesion"/>
    <property type="evidence" value="ECO:0007669"/>
    <property type="project" value="InterPro"/>
</dbReference>
<feature type="non-terminal residue" evidence="11">
    <location>
        <position position="1"/>
    </location>
</feature>
<organism evidence="11 12">
    <name type="scientific">Gemella bergeri ATCC 700627</name>
    <dbReference type="NCBI Taxonomy" id="1321820"/>
    <lineage>
        <taxon>Bacteria</taxon>
        <taxon>Bacillati</taxon>
        <taxon>Bacillota</taxon>
        <taxon>Bacilli</taxon>
        <taxon>Bacillales</taxon>
        <taxon>Gemellaceae</taxon>
        <taxon>Gemella</taxon>
    </lineage>
</organism>
<keyword evidence="12" id="KW-1185">Reference proteome</keyword>
<evidence type="ECO:0000256" key="5">
    <source>
        <dbReference type="ARBA" id="ARBA00022729"/>
    </source>
</evidence>
<dbReference type="PANTHER" id="PTHR36108:SF13">
    <property type="entry name" value="COLOSSIN-B-RELATED"/>
    <property type="match status" value="1"/>
</dbReference>
<dbReference type="InterPro" id="IPR008454">
    <property type="entry name" value="Collagen-bd_Cna-like_B-typ_dom"/>
</dbReference>
<dbReference type="eggNOG" id="COG4932">
    <property type="taxonomic scope" value="Bacteria"/>
</dbReference>
<evidence type="ECO:0000259" key="10">
    <source>
        <dbReference type="Pfam" id="PF17961"/>
    </source>
</evidence>
<feature type="domain" description="CNA-B" evidence="8">
    <location>
        <begin position="342"/>
        <end position="423"/>
    </location>
</feature>
<protein>
    <submittedName>
        <fullName evidence="11">Collagen binding domain protein</fullName>
    </submittedName>
</protein>
<dbReference type="GO" id="GO:0005518">
    <property type="term" value="F:collagen binding"/>
    <property type="evidence" value="ECO:0007669"/>
    <property type="project" value="InterPro"/>
</dbReference>
<dbReference type="Gene3D" id="2.60.40.740">
    <property type="match status" value="1"/>
</dbReference>
<evidence type="ECO:0000259" key="7">
    <source>
        <dbReference type="Pfam" id="PF05737"/>
    </source>
</evidence>
<keyword evidence="4" id="KW-0964">Secreted</keyword>
<dbReference type="AlphaFoldDB" id="U2S5S8"/>
<dbReference type="Pfam" id="PF05737">
    <property type="entry name" value="Collagen_bind"/>
    <property type="match status" value="1"/>
</dbReference>
<feature type="non-terminal residue" evidence="11">
    <location>
        <position position="555"/>
    </location>
</feature>
<keyword evidence="5" id="KW-0732">Signal</keyword>
<dbReference type="Gene3D" id="2.60.40.10">
    <property type="entry name" value="Immunoglobulins"/>
    <property type="match status" value="1"/>
</dbReference>
<evidence type="ECO:0000256" key="2">
    <source>
        <dbReference type="ARBA" id="ARBA00007257"/>
    </source>
</evidence>
<feature type="domain" description="Collagen binding" evidence="7">
    <location>
        <begin position="88"/>
        <end position="225"/>
    </location>
</feature>
<dbReference type="Gene3D" id="2.60.40.1280">
    <property type="match status" value="1"/>
</dbReference>
<dbReference type="SUPFAM" id="SSF49401">
    <property type="entry name" value="Bacterial adhesins"/>
    <property type="match status" value="2"/>
</dbReference>
<dbReference type="InterPro" id="IPR008456">
    <property type="entry name" value="Collagen-bd_dom"/>
</dbReference>
<dbReference type="Pfam" id="PF05738">
    <property type="entry name" value="Cna_B"/>
    <property type="match status" value="3"/>
</dbReference>
<name>U2S5S8_9BACL</name>
<dbReference type="InterPro" id="IPR013783">
    <property type="entry name" value="Ig-like_fold"/>
</dbReference>
<dbReference type="InterPro" id="IPR011252">
    <property type="entry name" value="Fibrogen-bd_dom1"/>
</dbReference>
<dbReference type="EMBL" id="AWVP01000055">
    <property type="protein sequence ID" value="ERK58132.1"/>
    <property type="molecule type" value="Genomic_DNA"/>
</dbReference>
<evidence type="ECO:0000256" key="6">
    <source>
        <dbReference type="ARBA" id="ARBA00023088"/>
    </source>
</evidence>
<dbReference type="InterPro" id="IPR041171">
    <property type="entry name" value="SDR_Ig"/>
</dbReference>
<proteinExistence type="inferred from homology"/>
<dbReference type="PANTHER" id="PTHR36108">
    <property type="entry name" value="COLOSSIN-B-RELATED"/>
    <property type="match status" value="1"/>
</dbReference>
<comment type="similarity">
    <text evidence="2">Belongs to the serine-aspartate repeat-containing protein (SDr) family.</text>
</comment>
<comment type="caution">
    <text evidence="11">The sequence shown here is derived from an EMBL/GenBank/DDBJ whole genome shotgun (WGS) entry which is preliminary data.</text>
</comment>
<dbReference type="Pfam" id="PF17961">
    <property type="entry name" value="Big_8"/>
    <property type="match status" value="1"/>
</dbReference>
<dbReference type="CDD" id="cd00222">
    <property type="entry name" value="CollagenBindB"/>
    <property type="match status" value="2"/>
</dbReference>
<feature type="domain" description="CNA-B" evidence="8">
    <location>
        <begin position="431"/>
        <end position="512"/>
    </location>
</feature>
<dbReference type="Proteomes" id="UP000016637">
    <property type="component" value="Unassembled WGS sequence"/>
</dbReference>
<gene>
    <name evidence="11" type="ORF">HMPREF1983_00849</name>
</gene>
<evidence type="ECO:0000256" key="3">
    <source>
        <dbReference type="ARBA" id="ARBA00022512"/>
    </source>
</evidence>
<dbReference type="InterPro" id="IPR008966">
    <property type="entry name" value="Adhesion_dom_sf"/>
</dbReference>
<evidence type="ECO:0000256" key="4">
    <source>
        <dbReference type="ARBA" id="ARBA00022525"/>
    </source>
</evidence>